<reference evidence="6 7" key="1">
    <citation type="submission" date="2019-11" db="EMBL/GenBank/DDBJ databases">
        <title>Complete genome sequence of Corynebacterium kalinowskii 1959, a novel Corynebacterium species isolated from soil of a small paddock in Vilsendorf, Germany.</title>
        <authorList>
            <person name="Schaffert L."/>
            <person name="Ruwe M."/>
            <person name="Milse J."/>
            <person name="Hanuschka K."/>
            <person name="Ortseifen V."/>
            <person name="Droste J."/>
            <person name="Brandt D."/>
            <person name="Schlueter L."/>
            <person name="Kutter Y."/>
            <person name="Vinke S."/>
            <person name="Viehoefer P."/>
            <person name="Jacob L."/>
            <person name="Luebke N.-C."/>
            <person name="Schulte-Berndt E."/>
            <person name="Hain C."/>
            <person name="Linder M."/>
            <person name="Schmidt P."/>
            <person name="Wollenschlaeger L."/>
            <person name="Luttermann T."/>
            <person name="Thieme E."/>
            <person name="Hassa J."/>
            <person name="Haak M."/>
            <person name="Wittchen M."/>
            <person name="Mentz A."/>
            <person name="Persicke M."/>
            <person name="Busche T."/>
            <person name="Ruckert C."/>
        </authorList>
    </citation>
    <scope>NUCLEOTIDE SEQUENCE [LARGE SCALE GENOMIC DNA]</scope>
    <source>
        <strain evidence="6 7">2039</strain>
    </source>
</reference>
<dbReference type="EMBL" id="CP046455">
    <property type="protein sequence ID" value="QGU07959.1"/>
    <property type="molecule type" value="Genomic_DNA"/>
</dbReference>
<dbReference type="InterPro" id="IPR006076">
    <property type="entry name" value="FAD-dep_OxRdtase"/>
</dbReference>
<dbReference type="Pfam" id="PF01266">
    <property type="entry name" value="DAO"/>
    <property type="match status" value="1"/>
</dbReference>
<dbReference type="SUPFAM" id="SSF51905">
    <property type="entry name" value="FAD/NAD(P)-binding domain"/>
    <property type="match status" value="1"/>
</dbReference>
<feature type="domain" description="FAD dependent oxidoreductase" evidence="5">
    <location>
        <begin position="9"/>
        <end position="367"/>
    </location>
</feature>
<evidence type="ECO:0000313" key="7">
    <source>
        <dbReference type="Proteomes" id="UP000424462"/>
    </source>
</evidence>
<proteinExistence type="inferred from homology"/>
<evidence type="ECO:0000256" key="2">
    <source>
        <dbReference type="ARBA" id="ARBA00009410"/>
    </source>
</evidence>
<keyword evidence="7" id="KW-1185">Reference proteome</keyword>
<keyword evidence="3" id="KW-0285">Flavoprotein</keyword>
<comment type="similarity">
    <text evidence="2">Belongs to the DadA oxidoreductase family.</text>
</comment>
<accession>A0A6B8VY42</accession>
<evidence type="ECO:0000256" key="4">
    <source>
        <dbReference type="ARBA" id="ARBA00023002"/>
    </source>
</evidence>
<protein>
    <submittedName>
        <fullName evidence="6">Hydroxyglutarate oxidase</fullName>
    </submittedName>
</protein>
<dbReference type="InterPro" id="IPR036188">
    <property type="entry name" value="FAD/NAD-bd_sf"/>
</dbReference>
<dbReference type="Gene3D" id="3.30.9.10">
    <property type="entry name" value="D-Amino Acid Oxidase, subunit A, domain 2"/>
    <property type="match status" value="1"/>
</dbReference>
<dbReference type="InterPro" id="IPR017741">
    <property type="entry name" value="FAD-dependent_OxRdtase_HpnW"/>
</dbReference>
<dbReference type="PANTHER" id="PTHR13847:SF286">
    <property type="entry name" value="D-AMINO ACID DEHYDROGENASE"/>
    <property type="match status" value="1"/>
</dbReference>
<organism evidence="6 7">
    <name type="scientific">Corynebacterium occultum</name>
    <dbReference type="NCBI Taxonomy" id="2675219"/>
    <lineage>
        <taxon>Bacteria</taxon>
        <taxon>Bacillati</taxon>
        <taxon>Actinomycetota</taxon>
        <taxon>Actinomycetes</taxon>
        <taxon>Mycobacteriales</taxon>
        <taxon>Corynebacteriaceae</taxon>
        <taxon>Corynebacterium</taxon>
    </lineage>
</organism>
<evidence type="ECO:0000256" key="3">
    <source>
        <dbReference type="ARBA" id="ARBA00022630"/>
    </source>
</evidence>
<dbReference type="Gene3D" id="3.50.50.60">
    <property type="entry name" value="FAD/NAD(P)-binding domain"/>
    <property type="match status" value="1"/>
</dbReference>
<evidence type="ECO:0000256" key="1">
    <source>
        <dbReference type="ARBA" id="ARBA00001974"/>
    </source>
</evidence>
<dbReference type="GO" id="GO:0005737">
    <property type="term" value="C:cytoplasm"/>
    <property type="evidence" value="ECO:0007669"/>
    <property type="project" value="TreeGrafter"/>
</dbReference>
<dbReference type="NCBIfam" id="TIGR03364">
    <property type="entry name" value="HpnW_proposed"/>
    <property type="match status" value="1"/>
</dbReference>
<comment type="cofactor">
    <cofactor evidence="1">
        <name>FAD</name>
        <dbReference type="ChEBI" id="CHEBI:57692"/>
    </cofactor>
</comment>
<dbReference type="Proteomes" id="UP000424462">
    <property type="component" value="Chromosome"/>
</dbReference>
<gene>
    <name evidence="6" type="ORF">COCCU_10200</name>
</gene>
<evidence type="ECO:0000313" key="6">
    <source>
        <dbReference type="EMBL" id="QGU07959.1"/>
    </source>
</evidence>
<name>A0A6B8VY42_9CORY</name>
<dbReference type="GO" id="GO:0016491">
    <property type="term" value="F:oxidoreductase activity"/>
    <property type="evidence" value="ECO:0007669"/>
    <property type="project" value="UniProtKB-KW"/>
</dbReference>
<evidence type="ECO:0000259" key="5">
    <source>
        <dbReference type="Pfam" id="PF01266"/>
    </source>
</evidence>
<dbReference type="PANTHER" id="PTHR13847">
    <property type="entry name" value="SARCOSINE DEHYDROGENASE-RELATED"/>
    <property type="match status" value="1"/>
</dbReference>
<dbReference type="AlphaFoldDB" id="A0A6B8VY42"/>
<keyword evidence="4" id="KW-0560">Oxidoreductase</keyword>
<dbReference type="KEGG" id="cok:COCCU_10200"/>
<sequence length="375" mass="40082">MMGNMENRDLIIVGSGILGLATAFLAHQQGRTVCIIDRSDHPVGSSIQNFGHACFTGQADIIQPVAEMAREGWLQAAAATGIWAAETGTYIPAVTEAELQVLREFAEHRGGGQVQLLSGEEVGRALGNPGLPALGGAWLPRDMRVNPREAAPKLAAWLEGRGVEFRWKTQVTAVEDGVVVTNRGEFHAAEVVVCPGYELGGLFPELAEDRGVRVCTLAMSLIEKPARIPDGLAMLSGTSLTRYDGFTALPGAPALRAELAEREPELVGCVANLMVTDIPEGLLIGDSHAYAHSPEPFIDEGVAQLLLDRATSLLGIERPVVKQRWLGRYADSVSTNLVLERPDEKTTIAVVTSGIGMTLSFGIARLILDGESVQF</sequence>